<keyword evidence="4" id="KW-0520">NAD</keyword>
<keyword evidence="2 7" id="KW-0436">Ligase</keyword>
<dbReference type="GO" id="GO:0006281">
    <property type="term" value="P:DNA repair"/>
    <property type="evidence" value="ECO:0007669"/>
    <property type="project" value="InterPro"/>
</dbReference>
<dbReference type="SUPFAM" id="SSF56091">
    <property type="entry name" value="DNA ligase/mRNA capping enzyme, catalytic domain"/>
    <property type="match status" value="1"/>
</dbReference>
<feature type="domain" description="NAD-dependent DNA ligase N-terminal" evidence="6">
    <location>
        <begin position="2"/>
        <end position="420"/>
    </location>
</feature>
<evidence type="ECO:0000313" key="8">
    <source>
        <dbReference type="Proteomes" id="UP000317575"/>
    </source>
</evidence>
<dbReference type="InterPro" id="IPR010994">
    <property type="entry name" value="RuvA_2-like"/>
</dbReference>
<dbReference type="InterPro" id="IPR036420">
    <property type="entry name" value="BRCT_dom_sf"/>
</dbReference>
<dbReference type="Gene3D" id="1.10.150.20">
    <property type="entry name" value="5' to 3' exonuclease, C-terminal subdomain"/>
    <property type="match status" value="1"/>
</dbReference>
<proteinExistence type="predicted"/>
<dbReference type="InterPro" id="IPR013840">
    <property type="entry name" value="DNAligase_N"/>
</dbReference>
<dbReference type="InterPro" id="IPR001679">
    <property type="entry name" value="DNA_ligase"/>
</dbReference>
<evidence type="ECO:0000256" key="5">
    <source>
        <dbReference type="ARBA" id="ARBA00034005"/>
    </source>
</evidence>
<evidence type="ECO:0000256" key="2">
    <source>
        <dbReference type="ARBA" id="ARBA00022598"/>
    </source>
</evidence>
<dbReference type="PIRSF" id="PIRSF001604">
    <property type="entry name" value="LigA"/>
    <property type="match status" value="1"/>
</dbReference>
<evidence type="ECO:0000313" key="7">
    <source>
        <dbReference type="EMBL" id="QDJ97286.1"/>
    </source>
</evidence>
<dbReference type="EC" id="6.5.1.2" evidence="1"/>
<dbReference type="Gene3D" id="3.30.470.30">
    <property type="entry name" value="DNA ligase/mRNA capping enzyme"/>
    <property type="match status" value="1"/>
</dbReference>
<dbReference type="Gene3D" id="3.40.50.10190">
    <property type="entry name" value="BRCT domain"/>
    <property type="match status" value="1"/>
</dbReference>
<dbReference type="Gene3D" id="2.40.50.140">
    <property type="entry name" value="Nucleic acid-binding proteins"/>
    <property type="match status" value="1"/>
</dbReference>
<dbReference type="InterPro" id="IPR013839">
    <property type="entry name" value="DNAligase_adenylation"/>
</dbReference>
<evidence type="ECO:0000256" key="3">
    <source>
        <dbReference type="ARBA" id="ARBA00022705"/>
    </source>
</evidence>
<dbReference type="Proteomes" id="UP000317575">
    <property type="component" value="Segment"/>
</dbReference>
<protein>
    <recommendedName>
        <fullName evidence="1">DNA ligase (NAD(+))</fullName>
        <ecNumber evidence="1">6.5.1.2</ecNumber>
    </recommendedName>
</protein>
<evidence type="ECO:0000259" key="6">
    <source>
        <dbReference type="SMART" id="SM00532"/>
    </source>
</evidence>
<dbReference type="Pfam" id="PF01653">
    <property type="entry name" value="DNA_ligase_aden"/>
    <property type="match status" value="1"/>
</dbReference>
<sequence>MEVMQELTKLEALIAYHDHMFFEEDRPIISDSSYDLLVARRKELMEKVPDYKPGHVPGFVQSTSLLQTVKFHEPMLSVDKHKTGESIKAWAAKQLAPLGFSDEEKLDGVALRAIYEYGVITDIHLRGDGEGTSVIHRLPIMVDIQTVISEFMTEPRVEVTGEAYVTFKDLNEYADQWNIESAESRSTVNGMLKRLVPEESDTLPIRFKAFHASENIRSKFKSYLELREYLKSVGFDVPVLISEEEIESMFDMTRKPVGEYAIDGIVRKNNDLSQWNDRHMSGYWTYAACYKYPTNISQTTLLDVIWSINTKGYLEGTVLYEPVKYDGSIIQRARFNYPEQYIAAGLAKGSIIEVTKANEIIPYMVGMLTAGDGEKIKYPEHCPICEDLVEREAPAMYRCVNENCPGAFLTRAERLVSPKGLNVASLGPKRLLRLIDSGYFNEPADLFNLKHHHFDNLQFDNGVADKVIRSLEKAKGIGLNNWLYAACIPELGFTRATELANQFGKRYTKLDNFMETMQNGEYLRSLFNSKDGLVMAAWVEKNHDELYNFLDKYDWDSCKVQDGDLVPIGITGSWNYTRDEMKVLLAEEGFFLDSISKGVKAVLVGEKPSPSKVKKVEKWNIPLIKLDKLMTFDMLIAILKGEGNVISWSPSSKVKGNTK</sequence>
<keyword evidence="3" id="KW-0235">DNA replication</keyword>
<dbReference type="InterPro" id="IPR012340">
    <property type="entry name" value="NA-bd_OB-fold"/>
</dbReference>
<reference evidence="7" key="1">
    <citation type="submission" date="2019-06" db="EMBL/GenBank/DDBJ databases">
        <title>Complete genome sequence of Aeromonas hydrophila bacteriophage D6.</title>
        <authorList>
            <person name="Rai S."/>
            <person name="Tyagi A."/>
            <person name="Kumar N."/>
            <person name="Singh N."/>
        </authorList>
    </citation>
    <scope>NUCLEOTIDE SEQUENCE [LARGE SCALE GENOMIC DNA]</scope>
</reference>
<dbReference type="GO" id="GO:0003911">
    <property type="term" value="F:DNA ligase (NAD+) activity"/>
    <property type="evidence" value="ECO:0007669"/>
    <property type="project" value="InterPro"/>
</dbReference>
<evidence type="ECO:0000256" key="4">
    <source>
        <dbReference type="ARBA" id="ARBA00023027"/>
    </source>
</evidence>
<dbReference type="SMART" id="SM00532">
    <property type="entry name" value="LIGANc"/>
    <property type="match status" value="1"/>
</dbReference>
<accession>A0A514TW79</accession>
<gene>
    <name evidence="7" type="ORF">D6_0126</name>
</gene>
<keyword evidence="8" id="KW-1185">Reference proteome</keyword>
<dbReference type="GO" id="GO:0006260">
    <property type="term" value="P:DNA replication"/>
    <property type="evidence" value="ECO:0007669"/>
    <property type="project" value="InterPro"/>
</dbReference>
<dbReference type="Gene3D" id="1.10.287.610">
    <property type="entry name" value="Helix hairpin bin"/>
    <property type="match status" value="1"/>
</dbReference>
<evidence type="ECO:0000256" key="1">
    <source>
        <dbReference type="ARBA" id="ARBA00012722"/>
    </source>
</evidence>
<name>A0A514TW79_9CAUD</name>
<dbReference type="SUPFAM" id="SSF47781">
    <property type="entry name" value="RuvA domain 2-like"/>
    <property type="match status" value="1"/>
</dbReference>
<comment type="catalytic activity">
    <reaction evidence="5">
        <text>NAD(+) + (deoxyribonucleotide)n-3'-hydroxyl + 5'-phospho-(deoxyribonucleotide)m = (deoxyribonucleotide)n+m + AMP + beta-nicotinamide D-nucleotide.</text>
        <dbReference type="EC" id="6.5.1.2"/>
    </reaction>
</comment>
<dbReference type="EMBL" id="MN131137">
    <property type="protein sequence ID" value="QDJ97286.1"/>
    <property type="molecule type" value="Genomic_DNA"/>
</dbReference>
<dbReference type="SUPFAM" id="SSF50249">
    <property type="entry name" value="Nucleic acid-binding proteins"/>
    <property type="match status" value="1"/>
</dbReference>
<organism evidence="7 8">
    <name type="scientific">Aeromonas phage D6</name>
    <dbReference type="NCBI Taxonomy" id="2593322"/>
    <lineage>
        <taxon>Viruses</taxon>
        <taxon>Duplodnaviria</taxon>
        <taxon>Heunggongvirae</taxon>
        <taxon>Uroviricota</taxon>
        <taxon>Caudoviricetes</taxon>
        <taxon>Chimalliviridae</taxon>
        <taxon>Ludhianavirus</taxon>
        <taxon>Ludhianavirus D6</taxon>
    </lineage>
</organism>